<dbReference type="RefSeq" id="WP_163964472.1">
    <property type="nucleotide sequence ID" value="NZ_JAAIVB010000048.1"/>
</dbReference>
<gene>
    <name evidence="6" type="ORF">G3574_14745</name>
</gene>
<dbReference type="InterPro" id="IPR000792">
    <property type="entry name" value="Tscrpt_reg_LuxR_C"/>
</dbReference>
<sequence>MSADPIRVLIVDDHAVVRKGVRLILADTSDIDVRGEAATAQQAIDLARQQEFDVALIDIALPDRNGLELLRSLRAEHPRLAVLMLSTYSEDIYALRAVRLGAAGYLTKESSEKTMTEAIRTAASGHRYLSPTLAERMAGMLTGALAPAHENLSNRELQVMRLIASGESLASIAHRLHLSPNTVTTYRTRILEKMQMRCNADLTRYAMENGLLR</sequence>
<evidence type="ECO:0000256" key="3">
    <source>
        <dbReference type="PROSITE-ProRule" id="PRU00169"/>
    </source>
</evidence>
<proteinExistence type="predicted"/>
<dbReference type="Pfam" id="PF00196">
    <property type="entry name" value="GerE"/>
    <property type="match status" value="1"/>
</dbReference>
<keyword evidence="7" id="KW-1185">Reference proteome</keyword>
<dbReference type="CDD" id="cd06170">
    <property type="entry name" value="LuxR_C_like"/>
    <property type="match status" value="1"/>
</dbReference>
<reference evidence="6 7" key="1">
    <citation type="submission" date="2020-02" db="EMBL/GenBank/DDBJ databases">
        <authorList>
            <person name="Kim M.K."/>
        </authorList>
    </citation>
    <scope>NUCLEOTIDE SEQUENCE [LARGE SCALE GENOMIC DNA]</scope>
    <source>
        <strain evidence="6 7">17J57-3</strain>
    </source>
</reference>
<dbReference type="Pfam" id="PF00072">
    <property type="entry name" value="Response_reg"/>
    <property type="match status" value="1"/>
</dbReference>
<dbReference type="PANTHER" id="PTHR43214:SF42">
    <property type="entry name" value="TRANSCRIPTIONAL REGULATORY PROTEIN DESR"/>
    <property type="match status" value="1"/>
</dbReference>
<dbReference type="SMART" id="SM00421">
    <property type="entry name" value="HTH_LUXR"/>
    <property type="match status" value="1"/>
</dbReference>
<dbReference type="Proteomes" id="UP000482155">
    <property type="component" value="Unassembled WGS sequence"/>
</dbReference>
<dbReference type="PRINTS" id="PR00038">
    <property type="entry name" value="HTHLUXR"/>
</dbReference>
<feature type="modified residue" description="4-aspartylphosphate" evidence="3">
    <location>
        <position position="58"/>
    </location>
</feature>
<evidence type="ECO:0000256" key="2">
    <source>
        <dbReference type="ARBA" id="ARBA00023125"/>
    </source>
</evidence>
<accession>A0A6B3SSL8</accession>
<dbReference type="InterPro" id="IPR016032">
    <property type="entry name" value="Sig_transdc_resp-reg_C-effctor"/>
</dbReference>
<evidence type="ECO:0000256" key="1">
    <source>
        <dbReference type="ARBA" id="ARBA00022553"/>
    </source>
</evidence>
<dbReference type="GO" id="GO:0000160">
    <property type="term" value="P:phosphorelay signal transduction system"/>
    <property type="evidence" value="ECO:0007669"/>
    <property type="project" value="InterPro"/>
</dbReference>
<feature type="domain" description="Response regulatory" evidence="5">
    <location>
        <begin position="7"/>
        <end position="123"/>
    </location>
</feature>
<dbReference type="InterPro" id="IPR011006">
    <property type="entry name" value="CheY-like_superfamily"/>
</dbReference>
<dbReference type="InterPro" id="IPR001789">
    <property type="entry name" value="Sig_transdc_resp-reg_receiver"/>
</dbReference>
<keyword evidence="2" id="KW-0238">DNA-binding</keyword>
<dbReference type="InterPro" id="IPR058245">
    <property type="entry name" value="NreC/VraR/RcsB-like_REC"/>
</dbReference>
<protein>
    <submittedName>
        <fullName evidence="6">Response regulator transcription factor</fullName>
    </submittedName>
</protein>
<dbReference type="PROSITE" id="PS50110">
    <property type="entry name" value="RESPONSE_REGULATORY"/>
    <property type="match status" value="1"/>
</dbReference>
<dbReference type="SMART" id="SM00448">
    <property type="entry name" value="REC"/>
    <property type="match status" value="1"/>
</dbReference>
<evidence type="ECO:0000259" key="4">
    <source>
        <dbReference type="PROSITE" id="PS50043"/>
    </source>
</evidence>
<comment type="caution">
    <text evidence="6">The sequence shown here is derived from an EMBL/GenBank/DDBJ whole genome shotgun (WGS) entry which is preliminary data.</text>
</comment>
<dbReference type="PROSITE" id="PS50043">
    <property type="entry name" value="HTH_LUXR_2"/>
    <property type="match status" value="1"/>
</dbReference>
<dbReference type="SUPFAM" id="SSF52172">
    <property type="entry name" value="CheY-like"/>
    <property type="match status" value="1"/>
</dbReference>
<evidence type="ECO:0000313" key="7">
    <source>
        <dbReference type="Proteomes" id="UP000482155"/>
    </source>
</evidence>
<evidence type="ECO:0000259" key="5">
    <source>
        <dbReference type="PROSITE" id="PS50110"/>
    </source>
</evidence>
<dbReference type="GO" id="GO:0003677">
    <property type="term" value="F:DNA binding"/>
    <property type="evidence" value="ECO:0007669"/>
    <property type="project" value="UniProtKB-KW"/>
</dbReference>
<dbReference type="CDD" id="cd17535">
    <property type="entry name" value="REC_NarL-like"/>
    <property type="match status" value="1"/>
</dbReference>
<dbReference type="EMBL" id="JAAIVB010000048">
    <property type="protein sequence ID" value="NEX62345.1"/>
    <property type="molecule type" value="Genomic_DNA"/>
</dbReference>
<name>A0A6B3SSL8_9BURK</name>
<dbReference type="AlphaFoldDB" id="A0A6B3SSL8"/>
<dbReference type="PANTHER" id="PTHR43214">
    <property type="entry name" value="TWO-COMPONENT RESPONSE REGULATOR"/>
    <property type="match status" value="1"/>
</dbReference>
<dbReference type="SUPFAM" id="SSF46894">
    <property type="entry name" value="C-terminal effector domain of the bipartite response regulators"/>
    <property type="match status" value="1"/>
</dbReference>
<dbReference type="Gene3D" id="3.40.50.2300">
    <property type="match status" value="1"/>
</dbReference>
<keyword evidence="1 3" id="KW-0597">Phosphoprotein</keyword>
<feature type="domain" description="HTH luxR-type" evidence="4">
    <location>
        <begin position="145"/>
        <end position="210"/>
    </location>
</feature>
<dbReference type="GO" id="GO:0006355">
    <property type="term" value="P:regulation of DNA-templated transcription"/>
    <property type="evidence" value="ECO:0007669"/>
    <property type="project" value="InterPro"/>
</dbReference>
<dbReference type="InterPro" id="IPR039420">
    <property type="entry name" value="WalR-like"/>
</dbReference>
<organism evidence="6 7">
    <name type="scientific">Noviherbaspirillum galbum</name>
    <dbReference type="NCBI Taxonomy" id="2709383"/>
    <lineage>
        <taxon>Bacteria</taxon>
        <taxon>Pseudomonadati</taxon>
        <taxon>Pseudomonadota</taxon>
        <taxon>Betaproteobacteria</taxon>
        <taxon>Burkholderiales</taxon>
        <taxon>Oxalobacteraceae</taxon>
        <taxon>Noviherbaspirillum</taxon>
    </lineage>
</organism>
<evidence type="ECO:0000313" key="6">
    <source>
        <dbReference type="EMBL" id="NEX62345.1"/>
    </source>
</evidence>